<keyword evidence="12" id="KW-1185">Reference proteome</keyword>
<proteinExistence type="inferred from homology"/>
<evidence type="ECO:0000256" key="6">
    <source>
        <dbReference type="ARBA" id="ARBA00023136"/>
    </source>
</evidence>
<keyword evidence="2 8" id="KW-0813">Transport</keyword>
<keyword evidence="3 8" id="KW-1134">Transmembrane beta strand</keyword>
<dbReference type="Pfam" id="PF07715">
    <property type="entry name" value="Plug"/>
    <property type="match status" value="1"/>
</dbReference>
<dbReference type="OrthoDB" id="9795928at2"/>
<dbReference type="GO" id="GO:0015344">
    <property type="term" value="F:siderophore uptake transmembrane transporter activity"/>
    <property type="evidence" value="ECO:0007669"/>
    <property type="project" value="TreeGrafter"/>
</dbReference>
<evidence type="ECO:0000256" key="7">
    <source>
        <dbReference type="ARBA" id="ARBA00023237"/>
    </source>
</evidence>
<evidence type="ECO:0000256" key="2">
    <source>
        <dbReference type="ARBA" id="ARBA00022448"/>
    </source>
</evidence>
<dbReference type="InterPro" id="IPR036942">
    <property type="entry name" value="Beta-barrel_TonB_sf"/>
</dbReference>
<accession>A0A5M7B4U1</accession>
<feature type="domain" description="TonB-dependent receptor plug" evidence="9">
    <location>
        <begin position="58"/>
        <end position="176"/>
    </location>
</feature>
<dbReference type="Proteomes" id="UP000322315">
    <property type="component" value="Unassembled WGS sequence"/>
</dbReference>
<evidence type="ECO:0000313" key="12">
    <source>
        <dbReference type="Proteomes" id="UP000315145"/>
    </source>
</evidence>
<dbReference type="GO" id="GO:0009279">
    <property type="term" value="C:cell outer membrane"/>
    <property type="evidence" value="ECO:0007669"/>
    <property type="project" value="UniProtKB-SubCell"/>
</dbReference>
<evidence type="ECO:0000256" key="5">
    <source>
        <dbReference type="ARBA" id="ARBA00022729"/>
    </source>
</evidence>
<evidence type="ECO:0000256" key="4">
    <source>
        <dbReference type="ARBA" id="ARBA00022692"/>
    </source>
</evidence>
<evidence type="ECO:0000313" key="11">
    <source>
        <dbReference type="EMBL" id="TSJ73451.1"/>
    </source>
</evidence>
<reference evidence="11 12" key="2">
    <citation type="submission" date="2019-07" db="EMBL/GenBank/DDBJ databases">
        <title>Algibacter marinivivus sp. nov., isolated from the surface of a marine red alga.</title>
        <authorList>
            <person name="Zhong X."/>
            <person name="Xu W."/>
            <person name="Zhang Y."/>
            <person name="Zhang Q."/>
            <person name="Du Z."/>
        </authorList>
    </citation>
    <scope>NUCLEOTIDE SEQUENCE [LARGE SCALE GENOMIC DNA]</scope>
    <source>
        <strain evidence="11 12">RU-4-M-4</strain>
    </source>
</reference>
<dbReference type="EMBL" id="VMBF01000009">
    <property type="protein sequence ID" value="TSJ73451.1"/>
    <property type="molecule type" value="Genomic_DNA"/>
</dbReference>
<dbReference type="SUPFAM" id="SSF56935">
    <property type="entry name" value="Porins"/>
    <property type="match status" value="1"/>
</dbReference>
<keyword evidence="7 8" id="KW-0998">Cell outer membrane</keyword>
<comment type="caution">
    <text evidence="10">The sequence shown here is derived from an EMBL/GenBank/DDBJ whole genome shotgun (WGS) entry which is preliminary data.</text>
</comment>
<organism evidence="10 13">
    <name type="scientific">Algibacter amylolyticus</name>
    <dbReference type="NCBI Taxonomy" id="1608400"/>
    <lineage>
        <taxon>Bacteria</taxon>
        <taxon>Pseudomonadati</taxon>
        <taxon>Bacteroidota</taxon>
        <taxon>Flavobacteriia</taxon>
        <taxon>Flavobacteriales</taxon>
        <taxon>Flavobacteriaceae</taxon>
        <taxon>Algibacter</taxon>
    </lineage>
</organism>
<dbReference type="PANTHER" id="PTHR30069:SF29">
    <property type="entry name" value="HEMOGLOBIN AND HEMOGLOBIN-HAPTOGLOBIN-BINDING PROTEIN 1-RELATED"/>
    <property type="match status" value="1"/>
</dbReference>
<evidence type="ECO:0000313" key="10">
    <source>
        <dbReference type="EMBL" id="KAA5822301.1"/>
    </source>
</evidence>
<dbReference type="EMBL" id="VWRS01000009">
    <property type="protein sequence ID" value="KAA5822301.1"/>
    <property type="molecule type" value="Genomic_DNA"/>
</dbReference>
<dbReference type="AlphaFoldDB" id="A0A5M7B4U1"/>
<keyword evidence="5" id="KW-0732">Signal</keyword>
<dbReference type="Gene3D" id="2.40.170.20">
    <property type="entry name" value="TonB-dependent receptor, beta-barrel domain"/>
    <property type="match status" value="1"/>
</dbReference>
<evidence type="ECO:0000259" key="9">
    <source>
        <dbReference type="Pfam" id="PF07715"/>
    </source>
</evidence>
<dbReference type="Proteomes" id="UP000315145">
    <property type="component" value="Unassembled WGS sequence"/>
</dbReference>
<protein>
    <submittedName>
        <fullName evidence="10">TonB-dependent receptor plug domain-containing protein</fullName>
    </submittedName>
</protein>
<evidence type="ECO:0000256" key="1">
    <source>
        <dbReference type="ARBA" id="ARBA00004571"/>
    </source>
</evidence>
<reference evidence="10" key="3">
    <citation type="submission" date="2019-09" db="EMBL/GenBank/DDBJ databases">
        <authorList>
            <person name="Zhang D.-C."/>
        </authorList>
    </citation>
    <scope>NUCLEOTIDE SEQUENCE</scope>
    <source>
        <strain evidence="10">RU-4-M-4</strain>
    </source>
</reference>
<comment type="subcellular location">
    <subcellularLocation>
        <location evidence="1 8">Cell outer membrane</location>
        <topology evidence="1 8">Multi-pass membrane protein</topology>
    </subcellularLocation>
</comment>
<dbReference type="GO" id="GO:0044718">
    <property type="term" value="P:siderophore transmembrane transport"/>
    <property type="evidence" value="ECO:0007669"/>
    <property type="project" value="TreeGrafter"/>
</dbReference>
<keyword evidence="6 8" id="KW-0472">Membrane</keyword>
<evidence type="ECO:0000256" key="8">
    <source>
        <dbReference type="PROSITE-ProRule" id="PRU01360"/>
    </source>
</evidence>
<reference evidence="10 13" key="1">
    <citation type="journal article" date="2015" name="Int. J. Syst. Evol. Microbiol.">
        <title>Algibacter amylolyticus sp. nov., isolated from intertidal sediment.</title>
        <authorList>
            <person name="Zhang D.C."/>
            <person name="Wu J."/>
            <person name="Neuner K."/>
            <person name="Yao J."/>
            <person name="Margesin R."/>
        </authorList>
    </citation>
    <scope>NUCLEOTIDE SEQUENCE [LARGE SCALE GENOMIC DNA]</scope>
    <source>
        <strain evidence="10 13">RU-4-M-4</strain>
    </source>
</reference>
<keyword evidence="10" id="KW-0675">Receptor</keyword>
<keyword evidence="4 8" id="KW-0812">Transmembrane</keyword>
<dbReference type="InterPro" id="IPR039426">
    <property type="entry name" value="TonB-dep_rcpt-like"/>
</dbReference>
<dbReference type="PROSITE" id="PS52016">
    <property type="entry name" value="TONB_DEPENDENT_REC_3"/>
    <property type="match status" value="1"/>
</dbReference>
<evidence type="ECO:0000313" key="13">
    <source>
        <dbReference type="Proteomes" id="UP000322315"/>
    </source>
</evidence>
<gene>
    <name evidence="10" type="ORF">F2B50_14205</name>
    <name evidence="11" type="ORF">FPF71_14205</name>
</gene>
<name>A0A5M7B4U1_9FLAO</name>
<comment type="similarity">
    <text evidence="8">Belongs to the TonB-dependent receptor family.</text>
</comment>
<dbReference type="InterPro" id="IPR012910">
    <property type="entry name" value="Plug_dom"/>
</dbReference>
<evidence type="ECO:0000256" key="3">
    <source>
        <dbReference type="ARBA" id="ARBA00022452"/>
    </source>
</evidence>
<dbReference type="Gene3D" id="2.170.130.10">
    <property type="entry name" value="TonB-dependent receptor, plug domain"/>
    <property type="match status" value="1"/>
</dbReference>
<dbReference type="PANTHER" id="PTHR30069">
    <property type="entry name" value="TONB-DEPENDENT OUTER MEMBRANE RECEPTOR"/>
    <property type="match status" value="1"/>
</dbReference>
<sequence length="779" mass="88914">MKQVMNFKEKILLFIIIITSTLCLKTFAQQDKVYNEMTLEELLDIDVVVTASKHPEDLFETPLSTTIISKEEISNSGVASIPEALRLSQGLIVREITPGNYDIHIRGYDDITKNVYLTLSYNTTILVMIDNRIVYSYFSGGTFWETLPVDLNDVERIEVVRGPASALYGPNAVTGVINIITSHANKKGKNITVNTQMGTNKAKNASLNIGYNWDDKTKLTFSGNFSERYRFDSKYYDFIRKDYVGVDSLTMFVAPVKDHGTNEPWTFNEYQKELEAFYDEDLSLRRAGGNIFFTHNYGVNSNIDIAVGAQKSQSQRTGFLNLATPLSQTESESYYINAKIKHNNLNGQFNINSGKDENNYQFNSYKFTNIEGNLEYFKEFKTVSIRPGINYKHLSYNSPFTYEERFSFNDLNFDFKDEARETSSFSAFMLTEWKPSAKLRVIGAARVDKFGFNKHYFMNYEIASTYRINKNNLVRAVHSKASKSPFFFDTYLNGNILINYDRTVEGVTDPINVPVHLTINGKEDLKYPTITSTEIGWRTKITNSLSLDLEIFYSNVDNFVNPNAYHNYTSEQELDESGAPGTLLSIRADGAVKFENYNLNASQYGLGFTLDYDFSDKFKAKAFGNYQKTNISGRKDIDVQLTDIEFSFNPEGDILTTTLSNTTNPTQWSEDATPSFFGGFTLNYKPNSKWSFNTDGYIYSQHEFASYNYYQISDLENLEKDKSQVDIKTNLVLNAKTTYQLNKHALIHITGKNLLGKHREYGFADNIGSIVLIGLQWKY</sequence>
<dbReference type="InterPro" id="IPR037066">
    <property type="entry name" value="Plug_dom_sf"/>
</dbReference>